<feature type="region of interest" description="Disordered" evidence="2">
    <location>
        <begin position="1"/>
        <end position="55"/>
    </location>
</feature>
<evidence type="ECO:0000256" key="1">
    <source>
        <dbReference type="SAM" id="Coils"/>
    </source>
</evidence>
<dbReference type="AlphaFoldDB" id="A0A6J2YU76"/>
<dbReference type="PANTHER" id="PTHR10773:SF19">
    <property type="match status" value="1"/>
</dbReference>
<accession>A0A6J2YU76</accession>
<evidence type="ECO:0000256" key="2">
    <source>
        <dbReference type="SAM" id="MobiDB-lite"/>
    </source>
</evidence>
<proteinExistence type="predicted"/>
<keyword evidence="1" id="KW-0175">Coiled coil</keyword>
<feature type="compositionally biased region" description="Polar residues" evidence="2">
    <location>
        <begin position="600"/>
        <end position="611"/>
    </location>
</feature>
<feature type="region of interest" description="Disordered" evidence="2">
    <location>
        <begin position="591"/>
        <end position="624"/>
    </location>
</feature>
<organism evidence="3 4">
    <name type="scientific">Sitophilus oryzae</name>
    <name type="common">Rice weevil</name>
    <name type="synonym">Curculio oryzae</name>
    <dbReference type="NCBI Taxonomy" id="7048"/>
    <lineage>
        <taxon>Eukaryota</taxon>
        <taxon>Metazoa</taxon>
        <taxon>Ecdysozoa</taxon>
        <taxon>Arthropoda</taxon>
        <taxon>Hexapoda</taxon>
        <taxon>Insecta</taxon>
        <taxon>Pterygota</taxon>
        <taxon>Neoptera</taxon>
        <taxon>Endopterygota</taxon>
        <taxon>Coleoptera</taxon>
        <taxon>Polyphaga</taxon>
        <taxon>Cucujiformia</taxon>
        <taxon>Curculionidae</taxon>
        <taxon>Dryophthorinae</taxon>
        <taxon>Sitophilus</taxon>
    </lineage>
</organism>
<dbReference type="InParanoid" id="A0A6J2YU76"/>
<gene>
    <name evidence="4" type="primary">LOC115890690</name>
</gene>
<keyword evidence="3" id="KW-1185">Reference proteome</keyword>
<dbReference type="OrthoDB" id="6753578at2759"/>
<dbReference type="Proteomes" id="UP000504635">
    <property type="component" value="Unplaced"/>
</dbReference>
<sequence>MDSDSSAADPFENESSVEIVPDSDESTESTPDSQNDKRSSRSRERQRYEWKREAQKKARNFGQTYVTSKGKVLAEKKFSANFECKCRKKCANNIQEALRKTLFKNFWDMGSFQTQNAYLCGLVQQTLPSNRRPRNSSRPPKQKINHYRFQVEGNSVIVCKKFFLNTLQISDGRLTRALNKVMLGKPAGSDDRGRRAPKNKTSVEQMNELLNHINSFPSYQSHYTRAHNPNRRYLAENLNLRTMYNLYLEHCLQENLRPVKEATYRRTFNNSFNLHFHKPSKDTCSKCDSWKVKLEASQNEQERATIKQQHELHLRKAEAARESLKRDKLKAQQEEGFYAFTFDLEKALPFPVISTSLAYYKRNMYVYNLGCHEMETDLGYMYVWNETIASRGSQEIGSCISKHLQTRASTCKHVVAYSDVCTGQNRNIKIVLFFMQLVSSEANEIDVIDHKFMVSGHSFLPNDSDYGSVETYARNKTIYVPEDWCNIITQCRRHKPFHLTKMFRKDFHSVELLEKAITRRTKNEDNQPVNWLKIQRIRVVKEKPYMVLYKETLSEDFPFAYINLKPKKGGRPSLLSNIPTTDLYSETRPVTAAKKGHVGPSSTAPNTNDTTPLMDIEEEEGTEH</sequence>
<dbReference type="KEGG" id="soy:115890690"/>
<feature type="compositionally biased region" description="Basic and acidic residues" evidence="2">
    <location>
        <begin position="34"/>
        <end position="55"/>
    </location>
</feature>
<reference evidence="4" key="1">
    <citation type="submission" date="2025-08" db="UniProtKB">
        <authorList>
            <consortium name="RefSeq"/>
        </authorList>
    </citation>
    <scope>IDENTIFICATION</scope>
    <source>
        <tissue evidence="4">Gonads</tissue>
    </source>
</reference>
<feature type="coiled-coil region" evidence="1">
    <location>
        <begin position="307"/>
        <end position="334"/>
    </location>
</feature>
<protein>
    <submittedName>
        <fullName evidence="4">Uncharacterized protein LOC115890690</fullName>
    </submittedName>
</protein>
<evidence type="ECO:0000313" key="3">
    <source>
        <dbReference type="Proteomes" id="UP000504635"/>
    </source>
</evidence>
<feature type="compositionally biased region" description="Acidic residues" evidence="2">
    <location>
        <begin position="615"/>
        <end position="624"/>
    </location>
</feature>
<dbReference type="GeneID" id="115890690"/>
<name>A0A6J2YU76_SITOR</name>
<evidence type="ECO:0000313" key="4">
    <source>
        <dbReference type="RefSeq" id="XP_030766852.1"/>
    </source>
</evidence>
<dbReference type="RefSeq" id="XP_030766852.1">
    <property type="nucleotide sequence ID" value="XM_030910992.1"/>
</dbReference>
<dbReference type="PANTHER" id="PTHR10773">
    <property type="entry name" value="DNA-DIRECTED RNA POLYMERASES I, II, AND III SUBUNIT RPABC2"/>
    <property type="match status" value="1"/>
</dbReference>